<proteinExistence type="predicted"/>
<dbReference type="EMBL" id="AVOT02003479">
    <property type="protein sequence ID" value="MBW0473651.1"/>
    <property type="molecule type" value="Genomic_DNA"/>
</dbReference>
<dbReference type="AlphaFoldDB" id="A0A9Q3GN55"/>
<dbReference type="Proteomes" id="UP000765509">
    <property type="component" value="Unassembled WGS sequence"/>
</dbReference>
<gene>
    <name evidence="1" type="ORF">O181_013366</name>
</gene>
<protein>
    <submittedName>
        <fullName evidence="1">Uncharacterized protein</fullName>
    </submittedName>
</protein>
<organism evidence="1 2">
    <name type="scientific">Austropuccinia psidii MF-1</name>
    <dbReference type="NCBI Taxonomy" id="1389203"/>
    <lineage>
        <taxon>Eukaryota</taxon>
        <taxon>Fungi</taxon>
        <taxon>Dikarya</taxon>
        <taxon>Basidiomycota</taxon>
        <taxon>Pucciniomycotina</taxon>
        <taxon>Pucciniomycetes</taxon>
        <taxon>Pucciniales</taxon>
        <taxon>Sphaerophragmiaceae</taxon>
        <taxon>Austropuccinia</taxon>
    </lineage>
</organism>
<keyword evidence="2" id="KW-1185">Reference proteome</keyword>
<name>A0A9Q3GN55_9BASI</name>
<evidence type="ECO:0000313" key="2">
    <source>
        <dbReference type="Proteomes" id="UP000765509"/>
    </source>
</evidence>
<sequence length="248" mass="27500">MSVNDSPLLLDKRTPQENSVISHFIHTTLPADFALCIGIMLLCVTAKEFFDAVKAQCCLGNRFQKLKVVHDLLNSLIENGSGMPKPNNTIVLTLQHSFAIFKKLGIEAEELEGLLAQALWHAQPKLDQVAFDQLITEMILSKGEERPSLTFVGQVILNASQGRLETTRLLSLLVYCMSNPPELASIYPWPRSPYQGWRIALTSNVHCPPNNLVEKFGCSCFHYAQTAPTPAVLQTPMGMLLCQKLLAP</sequence>
<reference evidence="1" key="1">
    <citation type="submission" date="2021-03" db="EMBL/GenBank/DDBJ databases">
        <title>Draft genome sequence of rust myrtle Austropuccinia psidii MF-1, a brazilian biotype.</title>
        <authorList>
            <person name="Quecine M.C."/>
            <person name="Pachon D.M.R."/>
            <person name="Bonatelli M.L."/>
            <person name="Correr F.H."/>
            <person name="Franceschini L.M."/>
            <person name="Leite T.F."/>
            <person name="Margarido G.R.A."/>
            <person name="Almeida C.A."/>
            <person name="Ferrarezi J.A."/>
            <person name="Labate C.A."/>
        </authorList>
    </citation>
    <scope>NUCLEOTIDE SEQUENCE</scope>
    <source>
        <strain evidence="1">MF-1</strain>
    </source>
</reference>
<comment type="caution">
    <text evidence="1">The sequence shown here is derived from an EMBL/GenBank/DDBJ whole genome shotgun (WGS) entry which is preliminary data.</text>
</comment>
<evidence type="ECO:0000313" key="1">
    <source>
        <dbReference type="EMBL" id="MBW0473651.1"/>
    </source>
</evidence>
<accession>A0A9Q3GN55</accession>